<evidence type="ECO:0000256" key="6">
    <source>
        <dbReference type="SAM" id="Phobius"/>
    </source>
</evidence>
<evidence type="ECO:0000256" key="2">
    <source>
        <dbReference type="ARBA" id="ARBA00007362"/>
    </source>
</evidence>
<protein>
    <submittedName>
        <fullName evidence="9">DME family drug/metabolite transporter</fullName>
    </submittedName>
</protein>
<dbReference type="SUPFAM" id="SSF103481">
    <property type="entry name" value="Multidrug resistance efflux transporter EmrE"/>
    <property type="match status" value="1"/>
</dbReference>
<feature type="transmembrane region" description="Helical" evidence="6">
    <location>
        <begin position="85"/>
        <end position="105"/>
    </location>
</feature>
<evidence type="ECO:0000256" key="3">
    <source>
        <dbReference type="ARBA" id="ARBA00022692"/>
    </source>
</evidence>
<feature type="transmembrane region" description="Helical" evidence="6">
    <location>
        <begin position="261"/>
        <end position="281"/>
    </location>
</feature>
<comment type="caution">
    <text evidence="9">The sequence shown here is derived from an EMBL/GenBank/DDBJ whole genome shotgun (WGS) entry which is preliminary data.</text>
</comment>
<dbReference type="RefSeq" id="WP_133869808.1">
    <property type="nucleotide sequence ID" value="NZ_SOAU01000001.1"/>
</dbReference>
<gene>
    <name evidence="9" type="ORF">BDK89_3132</name>
</gene>
<comment type="similarity">
    <text evidence="2">Belongs to the EamA transporter family.</text>
</comment>
<evidence type="ECO:0000259" key="8">
    <source>
        <dbReference type="Pfam" id="PF00892"/>
    </source>
</evidence>
<dbReference type="InterPro" id="IPR037185">
    <property type="entry name" value="EmrE-like"/>
</dbReference>
<evidence type="ECO:0000313" key="9">
    <source>
        <dbReference type="EMBL" id="TDT17522.1"/>
    </source>
</evidence>
<feature type="transmembrane region" description="Helical" evidence="6">
    <location>
        <begin position="31"/>
        <end position="48"/>
    </location>
</feature>
<feature type="transmembrane region" description="Helical" evidence="6">
    <location>
        <begin position="174"/>
        <end position="194"/>
    </location>
</feature>
<dbReference type="EMBL" id="SOAU01000001">
    <property type="protein sequence ID" value="TDT17522.1"/>
    <property type="molecule type" value="Genomic_DNA"/>
</dbReference>
<dbReference type="PANTHER" id="PTHR32322:SF2">
    <property type="entry name" value="EAMA DOMAIN-CONTAINING PROTEIN"/>
    <property type="match status" value="1"/>
</dbReference>
<dbReference type="Proteomes" id="UP000294558">
    <property type="component" value="Unassembled WGS sequence"/>
</dbReference>
<feature type="transmembrane region" description="Helical" evidence="6">
    <location>
        <begin position="141"/>
        <end position="162"/>
    </location>
</feature>
<evidence type="ECO:0000256" key="5">
    <source>
        <dbReference type="ARBA" id="ARBA00023136"/>
    </source>
</evidence>
<keyword evidence="10" id="KW-1185">Reference proteome</keyword>
<feature type="transmembrane region" description="Helical" evidence="6">
    <location>
        <begin position="60"/>
        <end position="79"/>
    </location>
</feature>
<dbReference type="InterPro" id="IPR000620">
    <property type="entry name" value="EamA_dom"/>
</dbReference>
<reference evidence="9 10" key="1">
    <citation type="submission" date="2019-03" db="EMBL/GenBank/DDBJ databases">
        <title>Sequencing the genomes of 1000 actinobacteria strains.</title>
        <authorList>
            <person name="Klenk H.-P."/>
        </authorList>
    </citation>
    <scope>NUCLEOTIDE SEQUENCE [LARGE SCALE GENOMIC DNA]</scope>
    <source>
        <strain evidence="9 10">DSM 18936</strain>
    </source>
</reference>
<dbReference type="Pfam" id="PF00892">
    <property type="entry name" value="EamA"/>
    <property type="match status" value="1"/>
</dbReference>
<evidence type="ECO:0000313" key="10">
    <source>
        <dbReference type="Proteomes" id="UP000294558"/>
    </source>
</evidence>
<evidence type="ECO:0000256" key="4">
    <source>
        <dbReference type="ARBA" id="ARBA00022989"/>
    </source>
</evidence>
<dbReference type="AlphaFoldDB" id="A0A4R7I1R7"/>
<dbReference type="OrthoDB" id="3577499at2"/>
<feature type="domain" description="EamA" evidence="8">
    <location>
        <begin position="145"/>
        <end position="276"/>
    </location>
</feature>
<feature type="transmembrane region" description="Helical" evidence="6">
    <location>
        <begin position="117"/>
        <end position="135"/>
    </location>
</feature>
<sequence length="300" mass="30456">MHVVAILAAAVLFGSTGTAQALGPDAATPLGVGAVRIAIGAVGLWLFVRGGAHTSAIRREWRWVATGAVGVAAYQPGFFTGTERLGVALGTIVALGSGPAFAGVVQWGMGVRPTAAWARATGLAVAGGCLLVFAGESGARFSLVGLLGSLTAGLGYALYAIATRRLIERGVGSTQASAWQFSIGALLLAPLLFIEPMGWLTEPGGLLMALHLGLACTSLAYVLYGWGLRAVEAATATTLTLAEPVTAAILAVTVLDERLAWFGWVGAGLVVLGLATLGGGARPAPWRGVSWRRGSGTARP</sequence>
<feature type="transmembrane region" description="Helical" evidence="6">
    <location>
        <begin position="206"/>
        <end position="226"/>
    </location>
</feature>
<dbReference type="Gene3D" id="1.10.3730.20">
    <property type="match status" value="1"/>
</dbReference>
<feature type="transmembrane region" description="Helical" evidence="6">
    <location>
        <begin position="233"/>
        <end position="255"/>
    </location>
</feature>
<dbReference type="InterPro" id="IPR050638">
    <property type="entry name" value="AA-Vitamin_Transporters"/>
</dbReference>
<evidence type="ECO:0000256" key="7">
    <source>
        <dbReference type="SAM" id="SignalP"/>
    </source>
</evidence>
<keyword evidence="5 6" id="KW-0472">Membrane</keyword>
<organism evidence="9 10">
    <name type="scientific">Ilumatobacter fluminis</name>
    <dbReference type="NCBI Taxonomy" id="467091"/>
    <lineage>
        <taxon>Bacteria</taxon>
        <taxon>Bacillati</taxon>
        <taxon>Actinomycetota</taxon>
        <taxon>Acidimicrobiia</taxon>
        <taxon>Acidimicrobiales</taxon>
        <taxon>Ilumatobacteraceae</taxon>
        <taxon>Ilumatobacter</taxon>
    </lineage>
</organism>
<evidence type="ECO:0000256" key="1">
    <source>
        <dbReference type="ARBA" id="ARBA00004141"/>
    </source>
</evidence>
<feature type="chain" id="PRO_5020677157" evidence="7">
    <location>
        <begin position="22"/>
        <end position="300"/>
    </location>
</feature>
<feature type="signal peptide" evidence="7">
    <location>
        <begin position="1"/>
        <end position="21"/>
    </location>
</feature>
<dbReference type="PANTHER" id="PTHR32322">
    <property type="entry name" value="INNER MEMBRANE TRANSPORTER"/>
    <property type="match status" value="1"/>
</dbReference>
<name>A0A4R7I1R7_9ACTN</name>
<keyword evidence="3 6" id="KW-0812">Transmembrane</keyword>
<proteinExistence type="inferred from homology"/>
<keyword evidence="7" id="KW-0732">Signal</keyword>
<dbReference type="GO" id="GO:0016020">
    <property type="term" value="C:membrane"/>
    <property type="evidence" value="ECO:0007669"/>
    <property type="project" value="UniProtKB-SubCell"/>
</dbReference>
<keyword evidence="4 6" id="KW-1133">Transmembrane helix</keyword>
<accession>A0A4R7I1R7</accession>
<comment type="subcellular location">
    <subcellularLocation>
        <location evidence="1">Membrane</location>
        <topology evidence="1">Multi-pass membrane protein</topology>
    </subcellularLocation>
</comment>